<dbReference type="RefSeq" id="WP_042628382.1">
    <property type="nucleotide sequence ID" value="NZ_BSTO01000016.1"/>
</dbReference>
<dbReference type="NCBIfam" id="TIGR03357">
    <property type="entry name" value="VI_zyme"/>
    <property type="match status" value="1"/>
</dbReference>
<reference evidence="2 3" key="2">
    <citation type="journal article" date="2016" name="Appl. Microbiol. Biotechnol.">
        <title>Mutations improving production and secretion of extracellular lipase by Burkholderia glumae PG1.</title>
        <authorList>
            <person name="Knapp A."/>
            <person name="Voget S."/>
            <person name="Gao R."/>
            <person name="Zaburannyi N."/>
            <person name="Krysciak D."/>
            <person name="Breuer M."/>
            <person name="Hauer B."/>
            <person name="Streit W.R."/>
            <person name="Muller R."/>
            <person name="Daniel R."/>
            <person name="Jaeger K.E."/>
        </authorList>
    </citation>
    <scope>NUCLEOTIDE SEQUENCE [LARGE SCALE GENOMIC DNA]</scope>
    <source>
        <strain evidence="2 3">PG1</strain>
    </source>
</reference>
<accession>A0A0B6S6I4</accession>
<gene>
    <name evidence="2" type="primary">hsiF2</name>
    <name evidence="2" type="ORF">BGL_2c20000</name>
</gene>
<name>A0A0B6S6I4_BURPL</name>
<dbReference type="HOGENOM" id="CLU_1988420_0_0_4"/>
<dbReference type="Proteomes" id="UP000031838">
    <property type="component" value="Chromosome 2"/>
</dbReference>
<dbReference type="InterPro" id="IPR007048">
    <property type="entry name" value="IraD/Gp25-like"/>
</dbReference>
<dbReference type="SUPFAM" id="SSF160719">
    <property type="entry name" value="gpW/gp25-like"/>
    <property type="match status" value="1"/>
</dbReference>
<sequence length="125" mass="14048">MQFLFERLAEPPSFDGSQTFDLRAAVAAQIQRLVSARTTRVGGDLDLLDFGSPSVVDIALDSKPQLELYAQRLARLVARYEPRLKSPRVRIEASSETLRPYRLAIYGTLDQSNGVDVFHFELPSH</sequence>
<dbReference type="KEGG" id="bpla:bpln_2g20290"/>
<dbReference type="KEGG" id="bgp:BGL_2c20000"/>
<organism evidence="2 3">
    <name type="scientific">Burkholderia plantarii</name>
    <dbReference type="NCBI Taxonomy" id="41899"/>
    <lineage>
        <taxon>Bacteria</taxon>
        <taxon>Pseudomonadati</taxon>
        <taxon>Pseudomonadota</taxon>
        <taxon>Betaproteobacteria</taxon>
        <taxon>Burkholderiales</taxon>
        <taxon>Burkholderiaceae</taxon>
        <taxon>Burkholderia</taxon>
    </lineage>
</organism>
<dbReference type="EMBL" id="CP002581">
    <property type="protein sequence ID" value="AJK50064.1"/>
    <property type="molecule type" value="Genomic_DNA"/>
</dbReference>
<feature type="domain" description="IraD/Gp25-like" evidence="1">
    <location>
        <begin position="21"/>
        <end position="112"/>
    </location>
</feature>
<dbReference type="InterPro" id="IPR017737">
    <property type="entry name" value="TssE1-like"/>
</dbReference>
<protein>
    <submittedName>
        <fullName evidence="2">Type VI secretion system lysozyme-like protein HsiF</fullName>
    </submittedName>
</protein>
<evidence type="ECO:0000313" key="3">
    <source>
        <dbReference type="Proteomes" id="UP000031838"/>
    </source>
</evidence>
<proteinExistence type="predicted"/>
<evidence type="ECO:0000313" key="2">
    <source>
        <dbReference type="EMBL" id="AJK50064.1"/>
    </source>
</evidence>
<evidence type="ECO:0000259" key="1">
    <source>
        <dbReference type="Pfam" id="PF04965"/>
    </source>
</evidence>
<reference evidence="3" key="1">
    <citation type="submission" date="2011-03" db="EMBL/GenBank/DDBJ databases">
        <authorList>
            <person name="Voget S."/>
            <person name="Streit W.R."/>
            <person name="Jaeger K.E."/>
            <person name="Daniel R."/>
        </authorList>
    </citation>
    <scope>NUCLEOTIDE SEQUENCE [LARGE SCALE GENOMIC DNA]</scope>
    <source>
        <strain evidence="3">PG1</strain>
    </source>
</reference>
<dbReference type="OrthoDB" id="1524306at2"/>
<keyword evidence="3" id="KW-1185">Reference proteome</keyword>
<dbReference type="AlphaFoldDB" id="A0A0B6S6I4"/>
<dbReference type="Pfam" id="PF04965">
    <property type="entry name" value="GPW_gp25"/>
    <property type="match status" value="1"/>
</dbReference>